<dbReference type="GeneID" id="94844142"/>
<accession>A0A1J4JLF1</accession>
<reference evidence="3" key="1">
    <citation type="submission" date="2016-10" db="EMBL/GenBank/DDBJ databases">
        <authorList>
            <person name="Benchimol M."/>
            <person name="Almeida L.G."/>
            <person name="Vasconcelos A.T."/>
            <person name="Perreira-Neves A."/>
            <person name="Rosa I.A."/>
            <person name="Tasca T."/>
            <person name="Bogo M.R."/>
            <person name="de Souza W."/>
        </authorList>
    </citation>
    <scope>NUCLEOTIDE SEQUENCE [LARGE SCALE GENOMIC DNA]</scope>
    <source>
        <strain evidence="3">K</strain>
    </source>
</reference>
<keyword evidence="1" id="KW-0175">Coiled coil</keyword>
<feature type="coiled-coil region" evidence="1">
    <location>
        <begin position="118"/>
        <end position="261"/>
    </location>
</feature>
<gene>
    <name evidence="3" type="ORF">TRFO_34046</name>
</gene>
<sequence length="593" mass="69719">MNHEISDLQNEVRRLNQHNNSLQAKVTTLESDILSLMKTKSFTPKEIKKYFHHRKYIDVLEDKLQQSQHEINQMKLKASQNTQSSSSILSNFSNLEMEESSATVHSIIEVNNDMSQKINDIKKQLNQSLFENAELKRNISTVEAENAKLSSENYQLNWKLESSKENNKSSNNSSVEELQQQLTVKKAQLDNANYKIQSMKEELKQAKKEASKIHSMMNENSLIKQEMLNYSQKYAKHKEELRKAKLEIERLTLKNNESDEQIILMEKSLQRRQRENNHLVSKNRAMMEEFERNDFHNSQNSNQHSNNFSHHYSSNSSHDSHVSSHLSSPKLTRDISFGESFDTEIHKREKQLLKDFNDLKAFCTSLRDENASLKAENIHLKEQIKEMNAFHQQNGQRYHQQPPQNNQQWVNPIVTKNGSVWYDRVNQNYQLSSSNPQKNGTTFNLYYTKNINTPEKKPPTIALPEAVKFVITRYTNNFILKMSFFETKLISGLDHLNLNLQRFSTTFKQACLFQQELYKFRAMCNDDSSEQFLMNLNREIRIIDTLSKSYAKKNNIPVQYVPKPSQLLSDPQVLKEFVHQKYRKHHKHQKYCY</sequence>
<protein>
    <submittedName>
        <fullName evidence="3">Uncharacterized protein</fullName>
    </submittedName>
</protein>
<dbReference type="VEuPathDB" id="TrichDB:TRFO_34046"/>
<evidence type="ECO:0000256" key="1">
    <source>
        <dbReference type="SAM" id="Coils"/>
    </source>
</evidence>
<comment type="caution">
    <text evidence="3">The sequence shown here is derived from an EMBL/GenBank/DDBJ whole genome shotgun (WGS) entry which is preliminary data.</text>
</comment>
<dbReference type="Proteomes" id="UP000179807">
    <property type="component" value="Unassembled WGS sequence"/>
</dbReference>
<feature type="region of interest" description="Disordered" evidence="2">
    <location>
        <begin position="296"/>
        <end position="329"/>
    </location>
</feature>
<keyword evidence="4" id="KW-1185">Reference proteome</keyword>
<evidence type="ECO:0000313" key="3">
    <source>
        <dbReference type="EMBL" id="OHS99505.1"/>
    </source>
</evidence>
<name>A0A1J4JLF1_9EUKA</name>
<evidence type="ECO:0000313" key="4">
    <source>
        <dbReference type="Proteomes" id="UP000179807"/>
    </source>
</evidence>
<feature type="compositionally biased region" description="Low complexity" evidence="2">
    <location>
        <begin position="296"/>
        <end position="328"/>
    </location>
</feature>
<proteinExistence type="predicted"/>
<feature type="coiled-coil region" evidence="1">
    <location>
        <begin position="5"/>
        <end position="32"/>
    </location>
</feature>
<evidence type="ECO:0000256" key="2">
    <source>
        <dbReference type="SAM" id="MobiDB-lite"/>
    </source>
</evidence>
<organism evidence="3 4">
    <name type="scientific">Tritrichomonas foetus</name>
    <dbReference type="NCBI Taxonomy" id="1144522"/>
    <lineage>
        <taxon>Eukaryota</taxon>
        <taxon>Metamonada</taxon>
        <taxon>Parabasalia</taxon>
        <taxon>Tritrichomonadida</taxon>
        <taxon>Tritrichomonadidae</taxon>
        <taxon>Tritrichomonas</taxon>
    </lineage>
</organism>
<dbReference type="RefSeq" id="XP_068352642.1">
    <property type="nucleotide sequence ID" value="XM_068509438.1"/>
</dbReference>
<dbReference type="EMBL" id="MLAK01001002">
    <property type="protein sequence ID" value="OHS99505.1"/>
    <property type="molecule type" value="Genomic_DNA"/>
</dbReference>
<dbReference type="AlphaFoldDB" id="A0A1J4JLF1"/>